<dbReference type="KEGG" id="pxv:FXF36_10720"/>
<keyword evidence="1" id="KW-1133">Transmembrane helix</keyword>
<evidence type="ECO:0000313" key="5">
    <source>
        <dbReference type="Proteomes" id="UP000327030"/>
    </source>
</evidence>
<evidence type="ECO:0000256" key="1">
    <source>
        <dbReference type="SAM" id="Phobius"/>
    </source>
</evidence>
<evidence type="ECO:0000313" key="3">
    <source>
        <dbReference type="EMBL" id="SCZ79432.1"/>
    </source>
</evidence>
<dbReference type="Proteomes" id="UP000327030">
    <property type="component" value="Chromosome 1"/>
</dbReference>
<evidence type="ECO:0000313" key="4">
    <source>
        <dbReference type="Proteomes" id="UP000199428"/>
    </source>
</evidence>
<reference evidence="2" key="3">
    <citation type="journal article" date="2019" name="Appl. Environ. Microbiol.">
        <title>Comparative Genomics of Rumen Butyrivibrio spp. Uncovers a Continuum of Polysaccharide-Degrading Capabilities.</title>
        <authorList>
            <person name="Palevich N."/>
            <person name="Kelly W.J."/>
            <person name="Leahy S.C."/>
            <person name="Denman S."/>
            <person name="Altermann E."/>
            <person name="Rakonjac J."/>
            <person name="Attwood G.T."/>
        </authorList>
    </citation>
    <scope>NUCLEOTIDE SEQUENCE</scope>
    <source>
        <strain evidence="2">MA3014</strain>
    </source>
</reference>
<sequence length="120" mass="13431">MLLGNMYILTGIVSMMMVDCHFGRGSEVLLVLIVMLTEIFGAIFYAREAMKRGETLSIQNKLIVVLGAFSILVGYLFSLITSNILGIMFGATVAIIGAIIKMEFLLPIMHEKMERKIRRK</sequence>
<name>A0A1G5RZA5_PSEXY</name>
<protein>
    <submittedName>
        <fullName evidence="3">Uncharacterized protein</fullName>
    </submittedName>
</protein>
<dbReference type="EMBL" id="CP043028">
    <property type="protein sequence ID" value="QFJ55301.1"/>
    <property type="molecule type" value="Genomic_DNA"/>
</dbReference>
<reference evidence="2" key="5">
    <citation type="journal article" date="2020" name="Genome Biol. Evol.">
        <title>Complete Genome Sequence of the Polysaccharide-Degrading Rumen Bacterium Pseudobutyrivibrio xylanivorans MA3014 Reveals an Incomplete Glycolytic Pathway.</title>
        <authorList>
            <person name="Palevich N."/>
            <person name="Maclean P.H."/>
            <person name="Kelly W.J."/>
            <person name="Leahy S.C."/>
            <person name="Rakonjac J."/>
            <person name="Attwood G.T."/>
        </authorList>
    </citation>
    <scope>NUCLEOTIDE SEQUENCE</scope>
    <source>
        <strain evidence="2">MA3014</strain>
    </source>
</reference>
<reference evidence="2" key="2">
    <citation type="journal article" date="2018" name="Nat. Biotechnol.">
        <title>Cultivation and sequencing of rumen microbiome members from the Hungate1000 Collection.</title>
        <authorList>
            <consortium name="Hungate1000 project collaborators"/>
            <person name="Seshadri R."/>
            <person name="Leahy S.C."/>
            <person name="Attwood G.T."/>
            <person name="Teh K.H."/>
            <person name="Lambie S.C."/>
            <person name="Cookson A.L."/>
            <person name="Eloe-Fadrosh E.A."/>
            <person name="Pavlopoulos G.A."/>
            <person name="Hadjithomas M."/>
            <person name="Varghese N.J."/>
            <person name="Paez-Espino D."/>
            <person name="Perry R."/>
            <person name="Henderson G."/>
            <person name="Creevey C.J."/>
            <person name="Terrapon N."/>
            <person name="Lapebie P."/>
            <person name="Drula E."/>
            <person name="Lombard V."/>
            <person name="Rubin E."/>
            <person name="Kyrpides N.C."/>
            <person name="Henrissat B."/>
            <person name="Woyke T."/>
            <person name="Ivanova N.N."/>
            <person name="Kelly W.J."/>
        </authorList>
    </citation>
    <scope>NUCLEOTIDE SEQUENCE</scope>
    <source>
        <strain evidence="2">MA3014</strain>
    </source>
</reference>
<dbReference type="RefSeq" id="WP_090162862.1">
    <property type="nucleotide sequence ID" value="NZ_CP043028.1"/>
</dbReference>
<feature type="transmembrane region" description="Helical" evidence="1">
    <location>
        <begin position="28"/>
        <end position="46"/>
    </location>
</feature>
<keyword evidence="1" id="KW-0812">Transmembrane</keyword>
<gene>
    <name evidence="2" type="ORF">FXF36_10720</name>
    <name evidence="3" type="ORF">SAMN02910350_01792</name>
</gene>
<organism evidence="3 4">
    <name type="scientific">Pseudobutyrivibrio xylanivorans</name>
    <dbReference type="NCBI Taxonomy" id="185007"/>
    <lineage>
        <taxon>Bacteria</taxon>
        <taxon>Bacillati</taxon>
        <taxon>Bacillota</taxon>
        <taxon>Clostridia</taxon>
        <taxon>Lachnospirales</taxon>
        <taxon>Lachnospiraceae</taxon>
        <taxon>Pseudobutyrivibrio</taxon>
    </lineage>
</organism>
<dbReference type="AlphaFoldDB" id="A0A1G5RZA5"/>
<accession>A0A1G5RZA5</accession>
<reference evidence="5" key="4">
    <citation type="submission" date="2019-08" db="EMBL/GenBank/DDBJ databases">
        <title>Complete Genome Sequence of the Polysaccharide-Degrading Rumen Bacterium Pseudobutyrivibrio xylanivorans MA3014.</title>
        <authorList>
            <person name="Palevich N."/>
            <person name="Maclean P.H."/>
            <person name="Kelly W.J."/>
            <person name="Leahy S.C."/>
            <person name="Rakonjac J."/>
            <person name="Attwood G.T."/>
        </authorList>
    </citation>
    <scope>NUCLEOTIDE SEQUENCE [LARGE SCALE GENOMIC DNA]</scope>
    <source>
        <strain evidence="5">MA3014</strain>
    </source>
</reference>
<proteinExistence type="predicted"/>
<reference evidence="3 4" key="1">
    <citation type="submission" date="2016-10" db="EMBL/GenBank/DDBJ databases">
        <authorList>
            <person name="de Groot N.N."/>
        </authorList>
    </citation>
    <scope>NUCLEOTIDE SEQUENCE [LARGE SCALE GENOMIC DNA]</scope>
    <source>
        <strain evidence="3 4">DSM 10317</strain>
    </source>
</reference>
<keyword evidence="1" id="KW-0472">Membrane</keyword>
<dbReference type="OrthoDB" id="2046182at2"/>
<dbReference type="Proteomes" id="UP000199428">
    <property type="component" value="Unassembled WGS sequence"/>
</dbReference>
<feature type="transmembrane region" description="Helical" evidence="1">
    <location>
        <begin position="84"/>
        <end position="109"/>
    </location>
</feature>
<evidence type="ECO:0000313" key="2">
    <source>
        <dbReference type="EMBL" id="QFJ55301.1"/>
    </source>
</evidence>
<feature type="transmembrane region" description="Helical" evidence="1">
    <location>
        <begin position="58"/>
        <end position="78"/>
    </location>
</feature>
<dbReference type="EMBL" id="FMWK01000008">
    <property type="protein sequence ID" value="SCZ79432.1"/>
    <property type="molecule type" value="Genomic_DNA"/>
</dbReference>